<accession>A0A0P0RH03</accession>
<evidence type="ECO:0000313" key="7">
    <source>
        <dbReference type="Proteomes" id="UP000019146"/>
    </source>
</evidence>
<name>A0A0P0RH03_9BURK</name>
<gene>
    <name evidence="6" type="ORF">K788_0006392</name>
</gene>
<dbReference type="Pfam" id="PF09084">
    <property type="entry name" value="NMT1"/>
    <property type="match status" value="1"/>
</dbReference>
<dbReference type="PANTHER" id="PTHR30024">
    <property type="entry name" value="ALIPHATIC SULFONATES-BINDING PROTEIN-RELATED"/>
    <property type="match status" value="1"/>
</dbReference>
<keyword evidence="3 4" id="KW-0732">Signal</keyword>
<evidence type="ECO:0000256" key="3">
    <source>
        <dbReference type="ARBA" id="ARBA00022729"/>
    </source>
</evidence>
<dbReference type="InterPro" id="IPR017793">
    <property type="entry name" value="ABC_transptr_urea-assoc_sub-bd"/>
</dbReference>
<comment type="subcellular location">
    <subcellularLocation>
        <location evidence="1">Periplasm</location>
    </subcellularLocation>
</comment>
<reference evidence="6 7" key="1">
    <citation type="journal article" date="2014" name="Genome Announc.">
        <title>Draft Genome Sequence of the Haloacid-Degrading Burkholderia caribensis Strain MBA4.</title>
        <authorList>
            <person name="Pan Y."/>
            <person name="Kong K.F."/>
            <person name="Tsang J.S."/>
        </authorList>
    </citation>
    <scope>NUCLEOTIDE SEQUENCE [LARGE SCALE GENOMIC DNA]</scope>
    <source>
        <strain evidence="6 7">MBA4</strain>
    </source>
</reference>
<evidence type="ECO:0000256" key="1">
    <source>
        <dbReference type="ARBA" id="ARBA00004418"/>
    </source>
</evidence>
<feature type="domain" description="SsuA/THI5-like" evidence="5">
    <location>
        <begin position="74"/>
        <end position="254"/>
    </location>
</feature>
<dbReference type="AlphaFoldDB" id="A0A0P0RH03"/>
<protein>
    <submittedName>
        <fullName evidence="6">Urea carboxylase-related ABC transporter, periplasmic substrate-binding protein</fullName>
    </submittedName>
</protein>
<evidence type="ECO:0000256" key="4">
    <source>
        <dbReference type="SAM" id="SignalP"/>
    </source>
</evidence>
<dbReference type="Gene3D" id="3.40.190.10">
    <property type="entry name" value="Periplasmic binding protein-like II"/>
    <property type="match status" value="2"/>
</dbReference>
<comment type="similarity">
    <text evidence="2">Belongs to the bacterial solute-binding protein SsuA/TauA family.</text>
</comment>
<proteinExistence type="inferred from homology"/>
<feature type="chain" id="PRO_5006054299" evidence="4">
    <location>
        <begin position="42"/>
        <end position="372"/>
    </location>
</feature>
<feature type="signal peptide" evidence="4">
    <location>
        <begin position="1"/>
        <end position="41"/>
    </location>
</feature>
<dbReference type="KEGG" id="bcai:K788_0006392"/>
<dbReference type="GO" id="GO:0042597">
    <property type="term" value="C:periplasmic space"/>
    <property type="evidence" value="ECO:0007669"/>
    <property type="project" value="UniProtKB-SubCell"/>
</dbReference>
<dbReference type="SUPFAM" id="SSF53850">
    <property type="entry name" value="Periplasmic binding protein-like II"/>
    <property type="match status" value="1"/>
</dbReference>
<organism evidence="6 7">
    <name type="scientific">Paraburkholderia caribensis MBA4</name>
    <dbReference type="NCBI Taxonomy" id="1323664"/>
    <lineage>
        <taxon>Bacteria</taxon>
        <taxon>Pseudomonadati</taxon>
        <taxon>Pseudomonadota</taxon>
        <taxon>Betaproteobacteria</taxon>
        <taxon>Burkholderiales</taxon>
        <taxon>Burkholderiaceae</taxon>
        <taxon>Paraburkholderia</taxon>
    </lineage>
</organism>
<dbReference type="NCBIfam" id="TIGR03427">
    <property type="entry name" value="ABC_peri_uca"/>
    <property type="match status" value="1"/>
</dbReference>
<dbReference type="InterPro" id="IPR015168">
    <property type="entry name" value="SsuA/THI5"/>
</dbReference>
<dbReference type="EMBL" id="CP012747">
    <property type="protein sequence ID" value="ALL67659.1"/>
    <property type="molecule type" value="Genomic_DNA"/>
</dbReference>
<dbReference type="PANTHER" id="PTHR30024:SF47">
    <property type="entry name" value="TAURINE-BINDING PERIPLASMIC PROTEIN"/>
    <property type="match status" value="1"/>
</dbReference>
<evidence type="ECO:0000256" key="2">
    <source>
        <dbReference type="ARBA" id="ARBA00010742"/>
    </source>
</evidence>
<sequence length="372" mass="39942">MRRAAPAVDNRPCEVNLMRKLRFAAAAAVALSLCFSTPSFAQARKDFKVCWTIYAGWMPWGYAKTQGIMSKWAKKYGINVDVVQLNDYIESINQYTAGKFDGCAMTNMDALTIPATGGVDSTALIVSDYSNGNDGVLIKGAGKKVADLKGQPVNLVELSVSHYLLARALESAGMSERDIKTVNTSDADISGAFATPTVHNAVTWNPMLADLKAKPNVTEVFDSSRIPGEIMDMMVVNTKTLHDNPALGKALTGAWFEIMQTMHGTSPDSQAALTEMAKASGTDLAGYKAQLSTTALFYTPQQALDFATSPNMPKIMTRVAQFSFDHGLLGKGAPNAGAVGMAFDNNVVVGSKSNLKLRFDPTYVRLAAQGKL</sequence>
<evidence type="ECO:0000259" key="5">
    <source>
        <dbReference type="Pfam" id="PF09084"/>
    </source>
</evidence>
<evidence type="ECO:0000313" key="6">
    <source>
        <dbReference type="EMBL" id="ALL67659.1"/>
    </source>
</evidence>
<dbReference type="Proteomes" id="UP000019146">
    <property type="component" value="Chromosome 2"/>
</dbReference>